<dbReference type="EMBL" id="LDOV01000053">
    <property type="protein sequence ID" value="KLU98472.1"/>
    <property type="molecule type" value="Genomic_DNA"/>
</dbReference>
<evidence type="ECO:0008006" key="4">
    <source>
        <dbReference type="Google" id="ProtNLM"/>
    </source>
</evidence>
<protein>
    <recommendedName>
        <fullName evidence="4">DUF3892 domain-containing protein</fullName>
    </recommendedName>
</protein>
<evidence type="ECO:0000256" key="1">
    <source>
        <dbReference type="SAM" id="MobiDB-lite"/>
    </source>
</evidence>
<reference evidence="2 3" key="1">
    <citation type="submission" date="2015-05" db="EMBL/GenBank/DDBJ databases">
        <title>Photobacterium galathea sp. nov.</title>
        <authorList>
            <person name="Machado H."/>
            <person name="Gram L."/>
        </authorList>
    </citation>
    <scope>NUCLEOTIDE SEQUENCE [LARGE SCALE GENOMIC DNA]</scope>
    <source>
        <strain evidence="2 3">DSM 25995</strain>
    </source>
</reference>
<dbReference type="AlphaFoldDB" id="A0A0J1GFI7"/>
<name>A0A0J1GFI7_9GAMM</name>
<proteinExistence type="predicted"/>
<keyword evidence="3" id="KW-1185">Reference proteome</keyword>
<dbReference type="RefSeq" id="WP_047876687.1">
    <property type="nucleotide sequence ID" value="NZ_BMYC01000025.1"/>
</dbReference>
<comment type="caution">
    <text evidence="2">The sequence shown here is derived from an EMBL/GenBank/DDBJ whole genome shotgun (WGS) entry which is preliminary data.</text>
</comment>
<accession>A0A0J1GFI7</accession>
<dbReference type="InterPro" id="IPR024997">
    <property type="entry name" value="DUF3892"/>
</dbReference>
<feature type="region of interest" description="Disordered" evidence="1">
    <location>
        <begin position="40"/>
        <end position="74"/>
    </location>
</feature>
<evidence type="ECO:0000313" key="2">
    <source>
        <dbReference type="EMBL" id="KLU98472.1"/>
    </source>
</evidence>
<dbReference type="OrthoDB" id="8452385at2"/>
<dbReference type="Proteomes" id="UP000036426">
    <property type="component" value="Unassembled WGS sequence"/>
</dbReference>
<dbReference type="Pfam" id="PF13031">
    <property type="entry name" value="DUF3892"/>
    <property type="match status" value="1"/>
</dbReference>
<organism evidence="2 3">
    <name type="scientific">Photobacterium aphoticum</name>
    <dbReference type="NCBI Taxonomy" id="754436"/>
    <lineage>
        <taxon>Bacteria</taxon>
        <taxon>Pseudomonadati</taxon>
        <taxon>Pseudomonadota</taxon>
        <taxon>Gammaproteobacteria</taxon>
        <taxon>Vibrionales</taxon>
        <taxon>Vibrionaceae</taxon>
        <taxon>Photobacterium</taxon>
    </lineage>
</organism>
<gene>
    <name evidence="2" type="ORF">ABT58_22550</name>
</gene>
<dbReference type="PATRIC" id="fig|754436.4.peg.4735"/>
<evidence type="ECO:0000313" key="3">
    <source>
        <dbReference type="Proteomes" id="UP000036426"/>
    </source>
</evidence>
<sequence length="74" mass="8267">MTKQIIAARKNSKGNITKVRFKGNSTFTSLETAIKMAKRGQIENTHSVKAKNKSPHIRTNPDKSKTNNLDELAK</sequence>